<dbReference type="GO" id="GO:0006402">
    <property type="term" value="P:mRNA catabolic process"/>
    <property type="evidence" value="ECO:0007669"/>
    <property type="project" value="TreeGrafter"/>
</dbReference>
<sequence>MISCQLTFIHIVLILTGMDIWIWDISKSLNIENHFKCQRPKTTDMISCQLAFIHIVLVLAGVDIWLWDIFESLNIENDFKLTISRDVFLVGVMLTTSAYMVIILFRHQRRCKHLHSLSHPSASPEKSAAQTILLLVALFVVMYWVDFIISSSAVMLWMYDPVTLSVQKFVMNVYPTITPLMRFDGRLGFPCSFVDAQGSSLDRMNRELHKERGNVVAAFRVERSDYRSSHLVDRQCVVAHFYAKRLTQEQLQAVEARAPQAKDHGLEVLGLVWVPLYILRDGVGGLPTFLENSFIGAAREQLLEALQDLELVNPGTIANSRTQLLSRICPPWTHGSQDSGQLALVNSRKNIPIVSECGCTPRGPEFLARALSPSAPDLDLEISVRCSNVGLCLCLLSSPDEG</sequence>
<evidence type="ECO:0000256" key="2">
    <source>
        <dbReference type="ARBA" id="ARBA00022884"/>
    </source>
</evidence>
<evidence type="ECO:0000313" key="6">
    <source>
        <dbReference type="Proteomes" id="UP000710432"/>
    </source>
</evidence>
<evidence type="ECO:0000256" key="1">
    <source>
        <dbReference type="ARBA" id="ARBA00004123"/>
    </source>
</evidence>
<dbReference type="GO" id="GO:0016503">
    <property type="term" value="F:pheromone receptor activity"/>
    <property type="evidence" value="ECO:0007669"/>
    <property type="project" value="InterPro"/>
</dbReference>
<feature type="transmembrane region" description="Helical" evidence="4">
    <location>
        <begin position="6"/>
        <end position="25"/>
    </location>
</feature>
<dbReference type="GO" id="GO:0016077">
    <property type="term" value="P:sno(s)RNA catabolic process"/>
    <property type="evidence" value="ECO:0007669"/>
    <property type="project" value="TreeGrafter"/>
</dbReference>
<dbReference type="Proteomes" id="UP000710432">
    <property type="component" value="Unassembled WGS sequence"/>
</dbReference>
<dbReference type="AlphaFoldDB" id="A0A8J6GFB8"/>
<dbReference type="GO" id="GO:0005634">
    <property type="term" value="C:nucleus"/>
    <property type="evidence" value="ECO:0007669"/>
    <property type="project" value="UniProtKB-SubCell"/>
</dbReference>
<organism evidence="5 6">
    <name type="scientific">Microtus ochrogaster</name>
    <name type="common">Prairie vole</name>
    <dbReference type="NCBI Taxonomy" id="79684"/>
    <lineage>
        <taxon>Eukaryota</taxon>
        <taxon>Metazoa</taxon>
        <taxon>Chordata</taxon>
        <taxon>Craniata</taxon>
        <taxon>Vertebrata</taxon>
        <taxon>Euteleostomi</taxon>
        <taxon>Mammalia</taxon>
        <taxon>Eutheria</taxon>
        <taxon>Euarchontoglires</taxon>
        <taxon>Glires</taxon>
        <taxon>Rodentia</taxon>
        <taxon>Myomorpha</taxon>
        <taxon>Muroidea</taxon>
        <taxon>Cricetidae</taxon>
        <taxon>Arvicolinae</taxon>
        <taxon>Microtus</taxon>
    </lineage>
</organism>
<comment type="subcellular location">
    <subcellularLocation>
        <location evidence="1">Nucleus</location>
    </subcellularLocation>
</comment>
<dbReference type="EMBL" id="JAATJU010022584">
    <property type="protein sequence ID" value="KAH0510225.1"/>
    <property type="molecule type" value="Genomic_DNA"/>
</dbReference>
<feature type="transmembrane region" description="Helical" evidence="4">
    <location>
        <begin position="132"/>
        <end position="159"/>
    </location>
</feature>
<evidence type="ECO:0000256" key="3">
    <source>
        <dbReference type="ARBA" id="ARBA00023242"/>
    </source>
</evidence>
<keyword evidence="2" id="KW-0694">RNA-binding</keyword>
<dbReference type="SUPFAM" id="SSF55811">
    <property type="entry name" value="Nudix"/>
    <property type="match status" value="1"/>
</dbReference>
<reference evidence="5" key="1">
    <citation type="submission" date="2020-03" db="EMBL/GenBank/DDBJ databases">
        <title>Studies in the Genomics of Life Span.</title>
        <authorList>
            <person name="Glass D."/>
        </authorList>
    </citation>
    <scope>NUCLEOTIDE SEQUENCE</scope>
    <source>
        <strain evidence="5">LTLLF</strain>
        <tissue evidence="5">Muscle</tissue>
    </source>
</reference>
<keyword evidence="4" id="KW-1133">Transmembrane helix</keyword>
<dbReference type="Pfam" id="PF22327">
    <property type="entry name" value="Nudt16-like"/>
    <property type="match status" value="1"/>
</dbReference>
<keyword evidence="3" id="KW-0539">Nucleus</keyword>
<dbReference type="GO" id="GO:0030515">
    <property type="term" value="F:snoRNA binding"/>
    <property type="evidence" value="ECO:0007669"/>
    <property type="project" value="TreeGrafter"/>
</dbReference>
<protein>
    <submittedName>
        <fullName evidence="5">U8 snoRNA-decapping enzyme</fullName>
    </submittedName>
</protein>
<dbReference type="PANTHER" id="PTHR31699">
    <property type="entry name" value="NUDIX T16 FAMILY MEMBER"/>
    <property type="match status" value="1"/>
</dbReference>
<feature type="transmembrane region" description="Helical" evidence="4">
    <location>
        <begin position="87"/>
        <end position="105"/>
    </location>
</feature>
<dbReference type="PANTHER" id="PTHR31699:SF5">
    <property type="entry name" value="U8 SNORNA-DECAPPING ENZYME"/>
    <property type="match status" value="1"/>
</dbReference>
<dbReference type="Gene3D" id="3.90.79.10">
    <property type="entry name" value="Nucleoside Triphosphate Pyrophosphohydrolase"/>
    <property type="match status" value="1"/>
</dbReference>
<dbReference type="InterPro" id="IPR054754">
    <property type="entry name" value="NudT16"/>
</dbReference>
<gene>
    <name evidence="5" type="ORF">LTLLF_156370</name>
</gene>
<dbReference type="GO" id="GO:0005886">
    <property type="term" value="C:plasma membrane"/>
    <property type="evidence" value="ECO:0007669"/>
    <property type="project" value="UniProtKB-SubCell"/>
</dbReference>
<keyword evidence="4" id="KW-0812">Transmembrane</keyword>
<dbReference type="GO" id="GO:1990174">
    <property type="term" value="F:phosphodiesterase decapping endonuclease activity"/>
    <property type="evidence" value="ECO:0007669"/>
    <property type="project" value="TreeGrafter"/>
</dbReference>
<feature type="transmembrane region" description="Helical" evidence="4">
    <location>
        <begin position="46"/>
        <end position="67"/>
    </location>
</feature>
<comment type="caution">
    <text evidence="5">The sequence shown here is derived from an EMBL/GenBank/DDBJ whole genome shotgun (WGS) entry which is preliminary data.</text>
</comment>
<keyword evidence="4" id="KW-0472">Membrane</keyword>
<name>A0A8J6GFB8_MICOH</name>
<dbReference type="GO" id="GO:0019236">
    <property type="term" value="P:response to pheromone"/>
    <property type="evidence" value="ECO:0007669"/>
    <property type="project" value="UniProtKB-KW"/>
</dbReference>
<accession>A0A8J6GFB8</accession>
<evidence type="ECO:0000313" key="5">
    <source>
        <dbReference type="EMBL" id="KAH0510225.1"/>
    </source>
</evidence>
<proteinExistence type="predicted"/>
<evidence type="ECO:0000256" key="4">
    <source>
        <dbReference type="SAM" id="Phobius"/>
    </source>
</evidence>
<dbReference type="InterPro" id="IPR015797">
    <property type="entry name" value="NUDIX_hydrolase-like_dom_sf"/>
</dbReference>